<evidence type="ECO:0000256" key="1">
    <source>
        <dbReference type="ARBA" id="ARBA00022723"/>
    </source>
</evidence>
<evidence type="ECO:0000256" key="2">
    <source>
        <dbReference type="ARBA" id="ARBA00022771"/>
    </source>
</evidence>
<dbReference type="Pfam" id="PF23121">
    <property type="entry name" value="SPOC_AIPP2"/>
    <property type="match status" value="1"/>
</dbReference>
<evidence type="ECO:0000256" key="3">
    <source>
        <dbReference type="ARBA" id="ARBA00022833"/>
    </source>
</evidence>
<accession>A0AAN9LX06</accession>
<dbReference type="EMBL" id="JAYMYQ010000003">
    <property type="protein sequence ID" value="KAK7343722.1"/>
    <property type="molecule type" value="Genomic_DNA"/>
</dbReference>
<feature type="region of interest" description="Disordered" evidence="6">
    <location>
        <begin position="168"/>
        <end position="262"/>
    </location>
</feature>
<keyword evidence="3" id="KW-0862">Zinc</keyword>
<evidence type="ECO:0000256" key="4">
    <source>
        <dbReference type="ARBA" id="ARBA00023015"/>
    </source>
</evidence>
<feature type="transmembrane region" description="Helical" evidence="7">
    <location>
        <begin position="65"/>
        <end position="87"/>
    </location>
</feature>
<dbReference type="InterPro" id="IPR056280">
    <property type="entry name" value="AIPP2-like_SPOC"/>
</dbReference>
<dbReference type="AlphaFoldDB" id="A0AAN9LX06"/>
<keyword evidence="7" id="KW-1133">Transmembrane helix</keyword>
<proteinExistence type="predicted"/>
<protein>
    <recommendedName>
        <fullName evidence="8">AIPP2-like SPOC-like domain-containing protein</fullName>
    </recommendedName>
</protein>
<dbReference type="PANTHER" id="PTHR33304">
    <property type="match status" value="1"/>
</dbReference>
<evidence type="ECO:0000256" key="5">
    <source>
        <dbReference type="ARBA" id="ARBA00023163"/>
    </source>
</evidence>
<evidence type="ECO:0000313" key="9">
    <source>
        <dbReference type="EMBL" id="KAK7343722.1"/>
    </source>
</evidence>
<keyword evidence="7" id="KW-0812">Transmembrane</keyword>
<keyword evidence="10" id="KW-1185">Reference proteome</keyword>
<dbReference type="PANTHER" id="PTHR33304:SF18">
    <property type="entry name" value="CHROMATIN REGULATOR PHD FAMILY-RELATED"/>
    <property type="match status" value="1"/>
</dbReference>
<keyword evidence="1" id="KW-0479">Metal-binding</keyword>
<comment type="caution">
    <text evidence="9">The sequence shown here is derived from an EMBL/GenBank/DDBJ whole genome shotgun (WGS) entry which is preliminary data.</text>
</comment>
<evidence type="ECO:0000256" key="7">
    <source>
        <dbReference type="SAM" id="Phobius"/>
    </source>
</evidence>
<dbReference type="GO" id="GO:0034244">
    <property type="term" value="P:negative regulation of transcription elongation by RNA polymerase II"/>
    <property type="evidence" value="ECO:0007669"/>
    <property type="project" value="InterPro"/>
</dbReference>
<dbReference type="GO" id="GO:0140566">
    <property type="term" value="F:histone reader activity"/>
    <property type="evidence" value="ECO:0007669"/>
    <property type="project" value="InterPro"/>
</dbReference>
<gene>
    <name evidence="9" type="ORF">VNO77_12709</name>
</gene>
<evidence type="ECO:0000256" key="6">
    <source>
        <dbReference type="SAM" id="MobiDB-lite"/>
    </source>
</evidence>
<feature type="compositionally biased region" description="Basic and acidic residues" evidence="6">
    <location>
        <begin position="204"/>
        <end position="214"/>
    </location>
</feature>
<dbReference type="InterPro" id="IPR049914">
    <property type="entry name" value="PHD1-3/5-6"/>
</dbReference>
<feature type="compositionally biased region" description="Basic residues" evidence="6">
    <location>
        <begin position="168"/>
        <end position="188"/>
    </location>
</feature>
<keyword evidence="5" id="KW-0804">Transcription</keyword>
<keyword evidence="2" id="KW-0863">Zinc-finger</keyword>
<keyword evidence="7" id="KW-0472">Membrane</keyword>
<reference evidence="9 10" key="1">
    <citation type="submission" date="2024-01" db="EMBL/GenBank/DDBJ databases">
        <title>The genomes of 5 underutilized Papilionoideae crops provide insights into root nodulation and disease resistanc.</title>
        <authorList>
            <person name="Jiang F."/>
        </authorList>
    </citation>
    <scope>NUCLEOTIDE SEQUENCE [LARGE SCALE GENOMIC DNA]</scope>
    <source>
        <strain evidence="9">LVBAO_FW01</strain>
        <tissue evidence="9">Leaves</tissue>
    </source>
</reference>
<sequence>MNEYYIISYGYPSKHLTHTHIKPKLERSFTPTFRFAPTFTTQWKLFVSSVAIEVFRRHWFFAQSVRLALCIGIYCLLPLAAFMNAFVASFCRHSWPPMPLPLTCYCLDGPVVFTELVTWFCEDCEGKLVVPPLDQSKHLSSVTSHAVNLENNAIQIRREFKNCIQRVKKKNTQQKRKIKKKLKKRKKNSGLVAKTKNLLNDSHSSPELEHEHPQHSISCEEENELKKECGPAPRDTANSDVVSKSVPVSEGATTDDSSSVDLDSHVSQPIIDPIWRYESCFASFNLELVNFYNYFGEYHLKLNFLVNRGRLDFCDETIGTVGGLLAHLSNLACSKVVEEMKLLPELLHAELLPRSMVWPKSFKNGGPTDKSIALYFFPESERAEKTFDMLVDDIIRLEHAIRFVAENAELLIFPSTALPIQHWRFQAKYYLWGVFRRKQTLHKTDGVCRENAAVDRALNFCYLFLPPEVFDCSKQALGVGCLFNSPGVDLL</sequence>
<organism evidence="9 10">
    <name type="scientific">Canavalia gladiata</name>
    <name type="common">Sword bean</name>
    <name type="synonym">Dolichos gladiatus</name>
    <dbReference type="NCBI Taxonomy" id="3824"/>
    <lineage>
        <taxon>Eukaryota</taxon>
        <taxon>Viridiplantae</taxon>
        <taxon>Streptophyta</taxon>
        <taxon>Embryophyta</taxon>
        <taxon>Tracheophyta</taxon>
        <taxon>Spermatophyta</taxon>
        <taxon>Magnoliopsida</taxon>
        <taxon>eudicotyledons</taxon>
        <taxon>Gunneridae</taxon>
        <taxon>Pentapetalae</taxon>
        <taxon>rosids</taxon>
        <taxon>fabids</taxon>
        <taxon>Fabales</taxon>
        <taxon>Fabaceae</taxon>
        <taxon>Papilionoideae</taxon>
        <taxon>50 kb inversion clade</taxon>
        <taxon>NPAAA clade</taxon>
        <taxon>indigoferoid/millettioid clade</taxon>
        <taxon>Phaseoleae</taxon>
        <taxon>Canavalia</taxon>
    </lineage>
</organism>
<dbReference type="GO" id="GO:0008270">
    <property type="term" value="F:zinc ion binding"/>
    <property type="evidence" value="ECO:0007669"/>
    <property type="project" value="UniProtKB-KW"/>
</dbReference>
<feature type="domain" description="AIPP2-like SPOC-like" evidence="8">
    <location>
        <begin position="308"/>
        <end position="435"/>
    </location>
</feature>
<evidence type="ECO:0000313" key="10">
    <source>
        <dbReference type="Proteomes" id="UP001367508"/>
    </source>
</evidence>
<dbReference type="Proteomes" id="UP001367508">
    <property type="component" value="Unassembled WGS sequence"/>
</dbReference>
<keyword evidence="4" id="KW-0805">Transcription regulation</keyword>
<evidence type="ECO:0000259" key="8">
    <source>
        <dbReference type="Pfam" id="PF23121"/>
    </source>
</evidence>
<name>A0AAN9LX06_CANGL</name>